<accession>A0ABV6H7A5</accession>
<feature type="compositionally biased region" description="Basic and acidic residues" evidence="1">
    <location>
        <begin position="70"/>
        <end position="82"/>
    </location>
</feature>
<feature type="compositionally biased region" description="Basic and acidic residues" evidence="1">
    <location>
        <begin position="1"/>
        <end position="10"/>
    </location>
</feature>
<proteinExistence type="predicted"/>
<feature type="region of interest" description="Disordered" evidence="1">
    <location>
        <begin position="1"/>
        <end position="82"/>
    </location>
</feature>
<reference evidence="2 3" key="1">
    <citation type="submission" date="2024-09" db="EMBL/GenBank/DDBJ databases">
        <authorList>
            <person name="Sun Q."/>
            <person name="Mori K."/>
        </authorList>
    </citation>
    <scope>NUCLEOTIDE SEQUENCE [LARGE SCALE GENOMIC DNA]</scope>
    <source>
        <strain evidence="2 3">CCM 7957</strain>
    </source>
</reference>
<organism evidence="2 3">
    <name type="scientific">Gordonia phosphorivorans</name>
    <dbReference type="NCBI Taxonomy" id="1056982"/>
    <lineage>
        <taxon>Bacteria</taxon>
        <taxon>Bacillati</taxon>
        <taxon>Actinomycetota</taxon>
        <taxon>Actinomycetes</taxon>
        <taxon>Mycobacteriales</taxon>
        <taxon>Gordoniaceae</taxon>
        <taxon>Gordonia</taxon>
    </lineage>
</organism>
<name>A0ABV6H7A5_9ACTN</name>
<evidence type="ECO:0000256" key="1">
    <source>
        <dbReference type="SAM" id="MobiDB-lite"/>
    </source>
</evidence>
<feature type="compositionally biased region" description="Acidic residues" evidence="1">
    <location>
        <begin position="18"/>
        <end position="39"/>
    </location>
</feature>
<sequence>MKKSTHDLDHYAPTIDISDYDDGDDYDGDDYDDPDGQDDREDHTDRLPSGNRAQRRAADKRSRQQATKRRMADESTPLEREVEGVELVGVQFDGETYWCPADPLDWPARAIKAFEDQKALTCLQYLLQRDEDDRSGYQTLMEKDYTLRQINELFHKLGAAGGFERSGN</sequence>
<gene>
    <name evidence="2" type="ORF">ACFFJD_06415</name>
</gene>
<protein>
    <recommendedName>
        <fullName evidence="4">Tail assembly chaperone</fullName>
    </recommendedName>
</protein>
<evidence type="ECO:0000313" key="3">
    <source>
        <dbReference type="Proteomes" id="UP001589783"/>
    </source>
</evidence>
<keyword evidence="3" id="KW-1185">Reference proteome</keyword>
<dbReference type="EMBL" id="JBHLWV010000016">
    <property type="protein sequence ID" value="MFC0314482.1"/>
    <property type="molecule type" value="Genomic_DNA"/>
</dbReference>
<evidence type="ECO:0008006" key="4">
    <source>
        <dbReference type="Google" id="ProtNLM"/>
    </source>
</evidence>
<comment type="caution">
    <text evidence="2">The sequence shown here is derived from an EMBL/GenBank/DDBJ whole genome shotgun (WGS) entry which is preliminary data.</text>
</comment>
<dbReference type="RefSeq" id="WP_382362307.1">
    <property type="nucleotide sequence ID" value="NZ_JBHLWV010000016.1"/>
</dbReference>
<evidence type="ECO:0000313" key="2">
    <source>
        <dbReference type="EMBL" id="MFC0314482.1"/>
    </source>
</evidence>
<dbReference type="Proteomes" id="UP001589783">
    <property type="component" value="Unassembled WGS sequence"/>
</dbReference>